<protein>
    <recommendedName>
        <fullName evidence="4">2-amino-4-hydroxy-6-hydroxymethyldihydropteridine pyrophosphokinase</fullName>
        <ecNumber evidence="3">2.7.6.3</ecNumber>
    </recommendedName>
    <alternativeName>
        <fullName evidence="11">6-hydroxymethyl-7,8-dihydropterin pyrophosphokinase</fullName>
    </alternativeName>
    <alternativeName>
        <fullName evidence="12">7,8-dihydro-6-hydroxymethylpterin-pyrophosphokinase</fullName>
    </alternativeName>
</protein>
<comment type="pathway">
    <text evidence="1">Cofactor biosynthesis; tetrahydrofolate biosynthesis; 2-amino-4-hydroxy-6-hydroxymethyl-7,8-dihydropteridine diphosphate from 7,8-dihydroneopterin triphosphate: step 4/4.</text>
</comment>
<sequence>MSEASGHRYIVALGSNMRLSGVGGPRAVLDAAIESLADSEMDVLARSPTIATVPVGPSQRRYANAAILVASPLSPPDMLVLLQTAEREFGRKRRGQRWRARTLDLDVVLWSGGIWGSPDLAIPHPTFRERPFVLTPAAHIAPSWRDPLTGLTLRQLAARAT</sequence>
<gene>
    <name evidence="14" type="primary">folK</name>
    <name evidence="14" type="ORF">Q9K02_03395</name>
</gene>
<evidence type="ECO:0000256" key="4">
    <source>
        <dbReference type="ARBA" id="ARBA00016218"/>
    </source>
</evidence>
<reference evidence="14 15" key="1">
    <citation type="submission" date="2023-08" db="EMBL/GenBank/DDBJ databases">
        <title>genomic of G39.</title>
        <authorList>
            <person name="Wang Y."/>
        </authorList>
    </citation>
    <scope>NUCLEOTIDE SEQUENCE [LARGE SCALE GENOMIC DNA]</scope>
    <source>
        <strain evidence="14 15">G39</strain>
    </source>
</reference>
<keyword evidence="8" id="KW-0067">ATP-binding</keyword>
<keyword evidence="7" id="KW-0418">Kinase</keyword>
<evidence type="ECO:0000259" key="13">
    <source>
        <dbReference type="Pfam" id="PF01288"/>
    </source>
</evidence>
<feature type="domain" description="7,8-dihydro-6-hydroxymethylpterin-pyrophosphokinase" evidence="13">
    <location>
        <begin position="10"/>
        <end position="142"/>
    </location>
</feature>
<evidence type="ECO:0000313" key="14">
    <source>
        <dbReference type="EMBL" id="MDP4574183.1"/>
    </source>
</evidence>
<dbReference type="RefSeq" id="WP_305931623.1">
    <property type="nucleotide sequence ID" value="NZ_JAVAIM010000001.1"/>
</dbReference>
<evidence type="ECO:0000256" key="2">
    <source>
        <dbReference type="ARBA" id="ARBA00005810"/>
    </source>
</evidence>
<evidence type="ECO:0000256" key="10">
    <source>
        <dbReference type="ARBA" id="ARBA00029409"/>
    </source>
</evidence>
<evidence type="ECO:0000256" key="5">
    <source>
        <dbReference type="ARBA" id="ARBA00022679"/>
    </source>
</evidence>
<evidence type="ECO:0000256" key="12">
    <source>
        <dbReference type="ARBA" id="ARBA00033413"/>
    </source>
</evidence>
<keyword evidence="6" id="KW-0547">Nucleotide-binding</keyword>
<evidence type="ECO:0000256" key="9">
    <source>
        <dbReference type="ARBA" id="ARBA00022909"/>
    </source>
</evidence>
<keyword evidence="5 14" id="KW-0808">Transferase</keyword>
<name>A0ABT9HM15_9SPHN</name>
<dbReference type="NCBIfam" id="TIGR01498">
    <property type="entry name" value="folK"/>
    <property type="match status" value="1"/>
</dbReference>
<evidence type="ECO:0000256" key="1">
    <source>
        <dbReference type="ARBA" id="ARBA00005051"/>
    </source>
</evidence>
<dbReference type="PANTHER" id="PTHR43071">
    <property type="entry name" value="2-AMINO-4-HYDROXY-6-HYDROXYMETHYLDIHYDROPTERIDINE PYROPHOSPHOKINASE"/>
    <property type="match status" value="1"/>
</dbReference>
<dbReference type="GO" id="GO:0003848">
    <property type="term" value="F:2-amino-4-hydroxy-6-hydroxymethyldihydropteridine diphosphokinase activity"/>
    <property type="evidence" value="ECO:0007669"/>
    <property type="project" value="UniProtKB-EC"/>
</dbReference>
<proteinExistence type="inferred from homology"/>
<evidence type="ECO:0000256" key="6">
    <source>
        <dbReference type="ARBA" id="ARBA00022741"/>
    </source>
</evidence>
<comment type="similarity">
    <text evidence="2">Belongs to the HPPK family.</text>
</comment>
<keyword evidence="15" id="KW-1185">Reference proteome</keyword>
<dbReference type="PANTHER" id="PTHR43071:SF1">
    <property type="entry name" value="2-AMINO-4-HYDROXY-6-HYDROXYMETHYLDIHYDROPTERIDINE PYROPHOSPHOKINASE"/>
    <property type="match status" value="1"/>
</dbReference>
<comment type="function">
    <text evidence="10">Catalyzes the transfer of pyrophosphate from adenosine triphosphate (ATP) to 6-hydroxymethyl-7,8-dihydropterin, an enzymatic step in folate biosynthesis pathway.</text>
</comment>
<accession>A0ABT9HM15</accession>
<dbReference type="EC" id="2.7.6.3" evidence="3"/>
<dbReference type="CDD" id="cd00483">
    <property type="entry name" value="HPPK"/>
    <property type="match status" value="1"/>
</dbReference>
<evidence type="ECO:0000256" key="3">
    <source>
        <dbReference type="ARBA" id="ARBA00013253"/>
    </source>
</evidence>
<dbReference type="InterPro" id="IPR000550">
    <property type="entry name" value="Hppk"/>
</dbReference>
<dbReference type="SUPFAM" id="SSF55083">
    <property type="entry name" value="6-hydroxymethyl-7,8-dihydropterin pyrophosphokinase, HPPK"/>
    <property type="match status" value="1"/>
</dbReference>
<dbReference type="EMBL" id="JAVAIM010000001">
    <property type="protein sequence ID" value="MDP4574183.1"/>
    <property type="molecule type" value="Genomic_DNA"/>
</dbReference>
<dbReference type="InterPro" id="IPR035907">
    <property type="entry name" value="Hppk_sf"/>
</dbReference>
<dbReference type="Gene3D" id="3.30.70.560">
    <property type="entry name" value="7,8-Dihydro-6-hydroxymethylpterin-pyrophosphokinase HPPK"/>
    <property type="match status" value="1"/>
</dbReference>
<comment type="caution">
    <text evidence="14">The sequence shown here is derived from an EMBL/GenBank/DDBJ whole genome shotgun (WGS) entry which is preliminary data.</text>
</comment>
<evidence type="ECO:0000256" key="11">
    <source>
        <dbReference type="ARBA" id="ARBA00029766"/>
    </source>
</evidence>
<evidence type="ECO:0000256" key="7">
    <source>
        <dbReference type="ARBA" id="ARBA00022777"/>
    </source>
</evidence>
<evidence type="ECO:0000256" key="8">
    <source>
        <dbReference type="ARBA" id="ARBA00022840"/>
    </source>
</evidence>
<organism evidence="14 15">
    <name type="scientific">Qipengyuania profundimaris</name>
    <dbReference type="NCBI Taxonomy" id="3067652"/>
    <lineage>
        <taxon>Bacteria</taxon>
        <taxon>Pseudomonadati</taxon>
        <taxon>Pseudomonadota</taxon>
        <taxon>Alphaproteobacteria</taxon>
        <taxon>Sphingomonadales</taxon>
        <taxon>Erythrobacteraceae</taxon>
        <taxon>Qipengyuania</taxon>
    </lineage>
</organism>
<dbReference type="Pfam" id="PF01288">
    <property type="entry name" value="HPPK"/>
    <property type="match status" value="1"/>
</dbReference>
<keyword evidence="9" id="KW-0289">Folate biosynthesis</keyword>
<dbReference type="Proteomes" id="UP001240639">
    <property type="component" value="Unassembled WGS sequence"/>
</dbReference>
<evidence type="ECO:0000313" key="15">
    <source>
        <dbReference type="Proteomes" id="UP001240639"/>
    </source>
</evidence>